<dbReference type="InterPro" id="IPR052557">
    <property type="entry name" value="CAP/Cytokinesis_protein"/>
</dbReference>
<comment type="caution">
    <text evidence="3">The sequence shown here is derived from an EMBL/GenBank/DDBJ whole genome shotgun (WGS) entry which is preliminary data.</text>
</comment>
<evidence type="ECO:0000313" key="3">
    <source>
        <dbReference type="EMBL" id="MBP1907635.1"/>
    </source>
</evidence>
<dbReference type="PANTHER" id="PTHR46333:SF2">
    <property type="entry name" value="CYTOKINESIS PROTEIN 3"/>
    <property type="match status" value="1"/>
</dbReference>
<dbReference type="InterPro" id="IPR002931">
    <property type="entry name" value="Transglutaminase-like"/>
</dbReference>
<protein>
    <recommendedName>
        <fullName evidence="2">Transglutaminase-like domain-containing protein</fullName>
    </recommendedName>
</protein>
<feature type="chain" id="PRO_5045285804" description="Transglutaminase-like domain-containing protein" evidence="1">
    <location>
        <begin position="26"/>
        <end position="267"/>
    </location>
</feature>
<evidence type="ECO:0000313" key="4">
    <source>
        <dbReference type="Proteomes" id="UP001519272"/>
    </source>
</evidence>
<dbReference type="PANTHER" id="PTHR46333">
    <property type="entry name" value="CYTOKINESIS PROTEIN 3"/>
    <property type="match status" value="1"/>
</dbReference>
<name>A0ABS4FYI4_9BACL</name>
<dbReference type="SUPFAM" id="SSF54001">
    <property type="entry name" value="Cysteine proteinases"/>
    <property type="match status" value="1"/>
</dbReference>
<proteinExistence type="predicted"/>
<gene>
    <name evidence="3" type="ORF">J2Z32_004315</name>
</gene>
<dbReference type="InterPro" id="IPR038765">
    <property type="entry name" value="Papain-like_cys_pep_sf"/>
</dbReference>
<dbReference type="Gene3D" id="3.10.620.30">
    <property type="match status" value="1"/>
</dbReference>
<dbReference type="RefSeq" id="WP_210091209.1">
    <property type="nucleotide sequence ID" value="NZ_JAGGKG010000030.1"/>
</dbReference>
<dbReference type="Pfam" id="PF01841">
    <property type="entry name" value="Transglut_core"/>
    <property type="match status" value="1"/>
</dbReference>
<keyword evidence="1" id="KW-0732">Signal</keyword>
<dbReference type="SMART" id="SM00460">
    <property type="entry name" value="TGc"/>
    <property type="match status" value="1"/>
</dbReference>
<evidence type="ECO:0000259" key="2">
    <source>
        <dbReference type="SMART" id="SM00460"/>
    </source>
</evidence>
<feature type="domain" description="Transglutaminase-like" evidence="2">
    <location>
        <begin position="184"/>
        <end position="241"/>
    </location>
</feature>
<keyword evidence="4" id="KW-1185">Reference proteome</keyword>
<accession>A0ABS4FYI4</accession>
<dbReference type="Proteomes" id="UP001519272">
    <property type="component" value="Unassembled WGS sequence"/>
</dbReference>
<dbReference type="EMBL" id="JAGGKG010000030">
    <property type="protein sequence ID" value="MBP1907635.1"/>
    <property type="molecule type" value="Genomic_DNA"/>
</dbReference>
<sequence>MRKFMVSTLIVMLTFSLFFGGFTYAADSNTWLNTSQIDKGIISINYNVESGGKMKLLIAKGSQQYSYNLSQGKQEFFPLQLGNGSYVISLVKQVSGKKYQVIEKANLALDLQDSSQVYLNSIQNISFTDQNQAIKKAKDLVKNKASDMEKITAIYNYVIGNIKYDQSLPFNLSTDYLPQIDRTFVNQKDICYGYASLFAAMLRSENIPTKLVMGNSKYVKNYHAWNEVFVDGKWVVIDTTVDAGWKGTSTAFEMIKDTGKYTAVKQY</sequence>
<reference evidence="3 4" key="1">
    <citation type="submission" date="2021-03" db="EMBL/GenBank/DDBJ databases">
        <title>Genomic Encyclopedia of Type Strains, Phase IV (KMG-IV): sequencing the most valuable type-strain genomes for metagenomic binning, comparative biology and taxonomic classification.</title>
        <authorList>
            <person name="Goeker M."/>
        </authorList>
    </citation>
    <scope>NUCLEOTIDE SEQUENCE [LARGE SCALE GENOMIC DNA]</scope>
    <source>
        <strain evidence="3 4">DSM 14349</strain>
    </source>
</reference>
<evidence type="ECO:0000256" key="1">
    <source>
        <dbReference type="SAM" id="SignalP"/>
    </source>
</evidence>
<organism evidence="3 4">
    <name type="scientific">Paenibacillus turicensis</name>
    <dbReference type="NCBI Taxonomy" id="160487"/>
    <lineage>
        <taxon>Bacteria</taxon>
        <taxon>Bacillati</taxon>
        <taxon>Bacillota</taxon>
        <taxon>Bacilli</taxon>
        <taxon>Bacillales</taxon>
        <taxon>Paenibacillaceae</taxon>
        <taxon>Paenibacillus</taxon>
    </lineage>
</organism>
<feature type="signal peptide" evidence="1">
    <location>
        <begin position="1"/>
        <end position="25"/>
    </location>
</feature>